<dbReference type="Pfam" id="PF00890">
    <property type="entry name" value="FAD_binding_2"/>
    <property type="match status" value="1"/>
</dbReference>
<keyword evidence="3" id="KW-0274">FAD</keyword>
<comment type="cofactor">
    <cofactor evidence="1">
        <name>FAD</name>
        <dbReference type="ChEBI" id="CHEBI:57692"/>
    </cofactor>
</comment>
<sequence length="518" mass="54728">MEKVTRRAFIGGMGAILATGAVAMSGCAPKDDGKQAELSATGSDQSEAPVPDETLEFDIAVVGAGCSGLAACVQAAESGASVICIEAKSIAGGAAGGVEGLFAVNSQIQKDQNITVSMGEMIRTELEQNQYRNSGLVLRDLVKASGEDIDWLVSKGVRFGKVDNYVGFHPIFHWFETGTGAESYIVPMNETAVGEGVEFLFDTHADELICDEGGSVVGLFATKADGTVVQVNTRAVILATGGYAERLDLLAEFGYTEENCIPTTMGCDGSGHDMAIAVGGASNTSNMGMLGGTTVPDLPAFFEGGYFCSVMNSLANIPWVLWVNERGERFVNEDLSLANHMITANPIRMCKQAFILMDEAMMNDYVAGDAQGLKELEDGQAKGIIFKASNWKDLASSIGADAEILSETLESYNGCCEAGDDSDFGKASEFMRPLAMEGTVYAVEIKSSLGKTMGSLKTDRNFNVVDEQAEPIAGLYAVGVEGAMIWANVYTMNISGSCGAHNIYSGRTAVLHAVETRL</sequence>
<evidence type="ECO:0000259" key="6">
    <source>
        <dbReference type="Pfam" id="PF00890"/>
    </source>
</evidence>
<feature type="domain" description="FAD-dependent oxidoreductase 2 FAD-binding" evidence="6">
    <location>
        <begin position="58"/>
        <end position="479"/>
    </location>
</feature>
<dbReference type="InterPro" id="IPR050315">
    <property type="entry name" value="FAD-oxidoreductase_2"/>
</dbReference>
<dbReference type="RefSeq" id="WP_157011571.1">
    <property type="nucleotide sequence ID" value="NZ_WPOO01000001.1"/>
</dbReference>
<dbReference type="GO" id="GO:0033765">
    <property type="term" value="F:steroid dehydrogenase activity, acting on the CH-CH group of donors"/>
    <property type="evidence" value="ECO:0007669"/>
    <property type="project" value="UniProtKB-ARBA"/>
</dbReference>
<gene>
    <name evidence="7" type="ORF">GO707_00740</name>
</gene>
<dbReference type="SUPFAM" id="SSF56425">
    <property type="entry name" value="Succinate dehydrogenase/fumarate reductase flavoprotein, catalytic domain"/>
    <property type="match status" value="1"/>
</dbReference>
<evidence type="ECO:0000256" key="2">
    <source>
        <dbReference type="ARBA" id="ARBA00022630"/>
    </source>
</evidence>
<evidence type="ECO:0000313" key="8">
    <source>
        <dbReference type="Proteomes" id="UP000488839"/>
    </source>
</evidence>
<protein>
    <submittedName>
        <fullName evidence="7">FAD-dependent oxidoreductase</fullName>
    </submittedName>
</protein>
<name>A0A7K1T2D0_9ACTN</name>
<keyword evidence="8" id="KW-1185">Reference proteome</keyword>
<evidence type="ECO:0000256" key="3">
    <source>
        <dbReference type="ARBA" id="ARBA00022827"/>
    </source>
</evidence>
<keyword evidence="5" id="KW-0732">Signal</keyword>
<dbReference type="PANTHER" id="PTHR43400">
    <property type="entry name" value="FUMARATE REDUCTASE"/>
    <property type="match status" value="1"/>
</dbReference>
<dbReference type="PRINTS" id="PR00411">
    <property type="entry name" value="PNDRDTASEI"/>
</dbReference>
<accession>A0A7K1T2D0</accession>
<dbReference type="Gene3D" id="3.90.700.10">
    <property type="entry name" value="Succinate dehydrogenase/fumarate reductase flavoprotein, catalytic domain"/>
    <property type="match status" value="1"/>
</dbReference>
<comment type="caution">
    <text evidence="7">The sequence shown here is derived from an EMBL/GenBank/DDBJ whole genome shotgun (WGS) entry which is preliminary data.</text>
</comment>
<dbReference type="InterPro" id="IPR027477">
    <property type="entry name" value="Succ_DH/fumarate_Rdtase_cat_sf"/>
</dbReference>
<dbReference type="PROSITE" id="PS51257">
    <property type="entry name" value="PROKAR_LIPOPROTEIN"/>
    <property type="match status" value="1"/>
</dbReference>
<evidence type="ECO:0000256" key="5">
    <source>
        <dbReference type="SAM" id="SignalP"/>
    </source>
</evidence>
<dbReference type="AlphaFoldDB" id="A0A7K1T2D0"/>
<dbReference type="EMBL" id="WPOO01000001">
    <property type="protein sequence ID" value="MVN57769.1"/>
    <property type="molecule type" value="Genomic_DNA"/>
</dbReference>
<evidence type="ECO:0000313" key="7">
    <source>
        <dbReference type="EMBL" id="MVN57769.1"/>
    </source>
</evidence>
<dbReference type="InterPro" id="IPR003953">
    <property type="entry name" value="FAD-dep_OxRdtase_2_FAD-bd"/>
</dbReference>
<feature type="chain" id="PRO_5038831122" evidence="5">
    <location>
        <begin position="24"/>
        <end position="518"/>
    </location>
</feature>
<dbReference type="Proteomes" id="UP000488839">
    <property type="component" value="Unassembled WGS sequence"/>
</dbReference>
<dbReference type="PANTHER" id="PTHR43400:SF7">
    <property type="entry name" value="FAD-DEPENDENT OXIDOREDUCTASE 2 FAD BINDING DOMAIN-CONTAINING PROTEIN"/>
    <property type="match status" value="1"/>
</dbReference>
<dbReference type="PROSITE" id="PS51318">
    <property type="entry name" value="TAT"/>
    <property type="match status" value="1"/>
</dbReference>
<keyword evidence="4" id="KW-0560">Oxidoreductase</keyword>
<dbReference type="SUPFAM" id="SSF51905">
    <property type="entry name" value="FAD/NAD(P)-binding domain"/>
    <property type="match status" value="1"/>
</dbReference>
<dbReference type="InterPro" id="IPR036188">
    <property type="entry name" value="FAD/NAD-bd_sf"/>
</dbReference>
<dbReference type="InterPro" id="IPR006311">
    <property type="entry name" value="TAT_signal"/>
</dbReference>
<reference evidence="7 8" key="1">
    <citation type="submission" date="2019-11" db="EMBL/GenBank/DDBJ databases">
        <title>Whole genome shotgun sequencing (WGS) data from Adlercreutzia equolifaciens ResAG-91, Eggerthella lenta MRI-F36, MRI-F37, MRI-F40, ResAG-49, ResAG-88, ResAG-121, ResAG-145, and Gordonibacter sp. ResAG-5, ResAG-26, ResAG-43, ResAG-50, ResAG-59.</title>
        <authorList>
            <person name="Stoll D.A."/>
            <person name="Danylec N."/>
            <person name="Franz C.M.A.P."/>
            <person name="Huch M."/>
        </authorList>
    </citation>
    <scope>NUCLEOTIDE SEQUENCE [LARGE SCALE GENOMIC DNA]</scope>
    <source>
        <strain evidence="7 8">ResAG-91</strain>
    </source>
</reference>
<proteinExistence type="predicted"/>
<keyword evidence="2" id="KW-0285">Flavoprotein</keyword>
<dbReference type="Gene3D" id="3.50.50.60">
    <property type="entry name" value="FAD/NAD(P)-binding domain"/>
    <property type="match status" value="1"/>
</dbReference>
<evidence type="ECO:0000256" key="4">
    <source>
        <dbReference type="ARBA" id="ARBA00023002"/>
    </source>
</evidence>
<organism evidence="7 8">
    <name type="scientific">Adlercreutzia rubneri</name>
    <dbReference type="NCBI Taxonomy" id="2916441"/>
    <lineage>
        <taxon>Bacteria</taxon>
        <taxon>Bacillati</taxon>
        <taxon>Actinomycetota</taxon>
        <taxon>Coriobacteriia</taxon>
        <taxon>Eggerthellales</taxon>
        <taxon>Eggerthellaceae</taxon>
        <taxon>Adlercreutzia</taxon>
    </lineage>
</organism>
<evidence type="ECO:0000256" key="1">
    <source>
        <dbReference type="ARBA" id="ARBA00001974"/>
    </source>
</evidence>
<feature type="signal peptide" evidence="5">
    <location>
        <begin position="1"/>
        <end position="23"/>
    </location>
</feature>